<evidence type="ECO:0000256" key="4">
    <source>
        <dbReference type="ARBA" id="ARBA00022989"/>
    </source>
</evidence>
<dbReference type="GO" id="GO:0016020">
    <property type="term" value="C:membrane"/>
    <property type="evidence" value="ECO:0007669"/>
    <property type="project" value="UniProtKB-SubCell"/>
</dbReference>
<dbReference type="AlphaFoldDB" id="A0A9X3SBH8"/>
<keyword evidence="8" id="KW-1185">Reference proteome</keyword>
<gene>
    <name evidence="7" type="ORF">OJ997_14090</name>
</gene>
<evidence type="ECO:0000256" key="6">
    <source>
        <dbReference type="SAM" id="Phobius"/>
    </source>
</evidence>
<dbReference type="SUPFAM" id="SSF54523">
    <property type="entry name" value="Pili subunits"/>
    <property type="match status" value="1"/>
</dbReference>
<keyword evidence="3 6" id="KW-0812">Transmembrane</keyword>
<keyword evidence="2" id="KW-0488">Methylation</keyword>
<dbReference type="EMBL" id="JAPDDP010000021">
    <property type="protein sequence ID" value="MDA0181430.1"/>
    <property type="molecule type" value="Genomic_DNA"/>
</dbReference>
<dbReference type="Proteomes" id="UP001147653">
    <property type="component" value="Unassembled WGS sequence"/>
</dbReference>
<comment type="caution">
    <text evidence="7">The sequence shown here is derived from an EMBL/GenBank/DDBJ whole genome shotgun (WGS) entry which is preliminary data.</text>
</comment>
<dbReference type="Pfam" id="PF07963">
    <property type="entry name" value="N_methyl"/>
    <property type="match status" value="1"/>
</dbReference>
<accession>A0A9X3SBH8</accession>
<name>A0A9X3SBH8_9ACTN</name>
<keyword evidence="5 6" id="KW-0472">Membrane</keyword>
<evidence type="ECO:0000256" key="1">
    <source>
        <dbReference type="ARBA" id="ARBA00004167"/>
    </source>
</evidence>
<comment type="subcellular location">
    <subcellularLocation>
        <location evidence="1">Membrane</location>
        <topology evidence="1">Single-pass membrane protein</topology>
    </subcellularLocation>
</comment>
<keyword evidence="4 6" id="KW-1133">Transmembrane helix</keyword>
<evidence type="ECO:0000256" key="2">
    <source>
        <dbReference type="ARBA" id="ARBA00022481"/>
    </source>
</evidence>
<dbReference type="RefSeq" id="WP_270025743.1">
    <property type="nucleotide sequence ID" value="NZ_JAPDDP010000021.1"/>
</dbReference>
<dbReference type="NCBIfam" id="TIGR02532">
    <property type="entry name" value="IV_pilin_GFxxxE"/>
    <property type="match status" value="1"/>
</dbReference>
<sequence>MSRHRLRAEDGFGLVELLVVILIIGVLVAVAIPSLLNQRGKAQDANAKAAVTTAAKAATAYGTEAGAFDDVKPADLVDIEKSLSSARNLTVSGAAKTFTVQVESVGGATFSVSRAADGVLTRDCAPAGTGGCRADADSAGNRW</sequence>
<dbReference type="Gene3D" id="3.30.700.10">
    <property type="entry name" value="Glycoprotein, Type 4 Pilin"/>
    <property type="match status" value="1"/>
</dbReference>
<dbReference type="PANTHER" id="PTHR30093:SF44">
    <property type="entry name" value="TYPE II SECRETION SYSTEM CORE PROTEIN G"/>
    <property type="match status" value="1"/>
</dbReference>
<evidence type="ECO:0000313" key="8">
    <source>
        <dbReference type="Proteomes" id="UP001147653"/>
    </source>
</evidence>
<organism evidence="7 8">
    <name type="scientific">Solirubrobacter phytolaccae</name>
    <dbReference type="NCBI Taxonomy" id="1404360"/>
    <lineage>
        <taxon>Bacteria</taxon>
        <taxon>Bacillati</taxon>
        <taxon>Actinomycetota</taxon>
        <taxon>Thermoleophilia</taxon>
        <taxon>Solirubrobacterales</taxon>
        <taxon>Solirubrobacteraceae</taxon>
        <taxon>Solirubrobacter</taxon>
    </lineage>
</organism>
<evidence type="ECO:0000313" key="7">
    <source>
        <dbReference type="EMBL" id="MDA0181430.1"/>
    </source>
</evidence>
<dbReference type="PANTHER" id="PTHR30093">
    <property type="entry name" value="GENERAL SECRETION PATHWAY PROTEIN G"/>
    <property type="match status" value="1"/>
</dbReference>
<protein>
    <submittedName>
        <fullName evidence="7">Type II secretion system GspH family protein</fullName>
    </submittedName>
</protein>
<feature type="transmembrane region" description="Helical" evidence="6">
    <location>
        <begin position="12"/>
        <end position="36"/>
    </location>
</feature>
<evidence type="ECO:0000256" key="3">
    <source>
        <dbReference type="ARBA" id="ARBA00022692"/>
    </source>
</evidence>
<dbReference type="InterPro" id="IPR045584">
    <property type="entry name" value="Pilin-like"/>
</dbReference>
<evidence type="ECO:0000256" key="5">
    <source>
        <dbReference type="ARBA" id="ARBA00023136"/>
    </source>
</evidence>
<proteinExistence type="predicted"/>
<dbReference type="InterPro" id="IPR012902">
    <property type="entry name" value="N_methyl_site"/>
</dbReference>
<reference evidence="7" key="1">
    <citation type="submission" date="2022-10" db="EMBL/GenBank/DDBJ databases">
        <title>The WGS of Solirubrobacter phytolaccae KCTC 29190.</title>
        <authorList>
            <person name="Jiang Z."/>
        </authorList>
    </citation>
    <scope>NUCLEOTIDE SEQUENCE</scope>
    <source>
        <strain evidence="7">KCTC 29190</strain>
    </source>
</reference>